<reference evidence="8" key="1">
    <citation type="submission" date="2020-05" db="EMBL/GenBank/DDBJ databases">
        <title>Phylogenomic resolution of chytrid fungi.</title>
        <authorList>
            <person name="Stajich J.E."/>
            <person name="Amses K."/>
            <person name="Simmons R."/>
            <person name="Seto K."/>
            <person name="Myers J."/>
            <person name="Bonds A."/>
            <person name="Quandt C.A."/>
            <person name="Barry K."/>
            <person name="Liu P."/>
            <person name="Grigoriev I."/>
            <person name="Longcore J.E."/>
            <person name="James T.Y."/>
        </authorList>
    </citation>
    <scope>NUCLEOTIDE SEQUENCE</scope>
    <source>
        <strain evidence="8">JEL0318</strain>
    </source>
</reference>
<dbReference type="AlphaFoldDB" id="A0AAD5SLT9"/>
<evidence type="ECO:0000256" key="2">
    <source>
        <dbReference type="ARBA" id="ARBA00022692"/>
    </source>
</evidence>
<evidence type="ECO:0000256" key="4">
    <source>
        <dbReference type="ARBA" id="ARBA00023136"/>
    </source>
</evidence>
<gene>
    <name evidence="8" type="ORF">HK097_004725</name>
</gene>
<feature type="compositionally biased region" description="Basic and acidic residues" evidence="5">
    <location>
        <begin position="367"/>
        <end position="378"/>
    </location>
</feature>
<dbReference type="GO" id="GO:0008610">
    <property type="term" value="P:lipid biosynthetic process"/>
    <property type="evidence" value="ECO:0007669"/>
    <property type="project" value="InterPro"/>
</dbReference>
<evidence type="ECO:0000256" key="1">
    <source>
        <dbReference type="ARBA" id="ARBA00004370"/>
    </source>
</evidence>
<dbReference type="Proteomes" id="UP001212841">
    <property type="component" value="Unassembled WGS sequence"/>
</dbReference>
<dbReference type="EMBL" id="JADGJD010000224">
    <property type="protein sequence ID" value="KAJ3053248.1"/>
    <property type="molecule type" value="Genomic_DNA"/>
</dbReference>
<dbReference type="Pfam" id="PF04116">
    <property type="entry name" value="FA_hydroxylase"/>
    <property type="match status" value="1"/>
</dbReference>
<sequence length="393" mass="44783">MPSSSSAFPQPDSTRPWPWILSTTGPSATSSYINSLFQSLTLSRAEWAMIVLPVIAYWIFSTFFYVLSLLNLTTLEMHKIPTDQKARPKNRVTVRQVLRAVAVQHGVQAVVAWLLAVLTRPAEGVGEWSEMWVFPVTVGGLVEGRSYPVRFGGVEAAGVEAWIRLWDNGWRGWVKNESWAEVMMGWEGLIVVAVKLGLAMFILDSYQYWIHRLFHTNRYLYRKIHATHHALTHPFAFGALYNHPIEGFLFDTIGGGLPALLLDMHPWTATAFFTFSTLKTVDDHCGYAVPWDPFQKLFRNNAEYHDIHHWGKGIRYNFSQPFFIHWDIWMGTDYHQAMAKLARAKGNEESSVSQEGSDGQVRVQNLKSKDGSKAKKEQEIRLRRAISALELTN</sequence>
<feature type="domain" description="Fatty acid hydroxylase" evidence="7">
    <location>
        <begin position="198"/>
        <end position="332"/>
    </location>
</feature>
<keyword evidence="9" id="KW-1185">Reference proteome</keyword>
<feature type="transmembrane region" description="Helical" evidence="6">
    <location>
        <begin position="183"/>
        <end position="203"/>
    </location>
</feature>
<feature type="compositionally biased region" description="Polar residues" evidence="5">
    <location>
        <begin position="349"/>
        <end position="366"/>
    </location>
</feature>
<keyword evidence="4 6" id="KW-0472">Membrane</keyword>
<comment type="subcellular location">
    <subcellularLocation>
        <location evidence="1">Membrane</location>
    </subcellularLocation>
</comment>
<protein>
    <recommendedName>
        <fullName evidence="7">Fatty acid hydroxylase domain-containing protein</fullName>
    </recommendedName>
</protein>
<evidence type="ECO:0000256" key="6">
    <source>
        <dbReference type="SAM" id="Phobius"/>
    </source>
</evidence>
<keyword evidence="3 6" id="KW-1133">Transmembrane helix</keyword>
<dbReference type="InterPro" id="IPR050307">
    <property type="entry name" value="Sterol_Desaturase_Related"/>
</dbReference>
<dbReference type="InterPro" id="IPR006694">
    <property type="entry name" value="Fatty_acid_hydroxylase"/>
</dbReference>
<evidence type="ECO:0000313" key="8">
    <source>
        <dbReference type="EMBL" id="KAJ3053248.1"/>
    </source>
</evidence>
<proteinExistence type="predicted"/>
<dbReference type="GO" id="GO:0005506">
    <property type="term" value="F:iron ion binding"/>
    <property type="evidence" value="ECO:0007669"/>
    <property type="project" value="InterPro"/>
</dbReference>
<organism evidence="8 9">
    <name type="scientific">Rhizophlyctis rosea</name>
    <dbReference type="NCBI Taxonomy" id="64517"/>
    <lineage>
        <taxon>Eukaryota</taxon>
        <taxon>Fungi</taxon>
        <taxon>Fungi incertae sedis</taxon>
        <taxon>Chytridiomycota</taxon>
        <taxon>Chytridiomycota incertae sedis</taxon>
        <taxon>Chytridiomycetes</taxon>
        <taxon>Rhizophlyctidales</taxon>
        <taxon>Rhizophlyctidaceae</taxon>
        <taxon>Rhizophlyctis</taxon>
    </lineage>
</organism>
<name>A0AAD5SLT9_9FUNG</name>
<evidence type="ECO:0000259" key="7">
    <source>
        <dbReference type="Pfam" id="PF04116"/>
    </source>
</evidence>
<evidence type="ECO:0000313" key="9">
    <source>
        <dbReference type="Proteomes" id="UP001212841"/>
    </source>
</evidence>
<accession>A0AAD5SLT9</accession>
<dbReference type="GO" id="GO:0016020">
    <property type="term" value="C:membrane"/>
    <property type="evidence" value="ECO:0007669"/>
    <property type="project" value="UniProtKB-SubCell"/>
</dbReference>
<evidence type="ECO:0000256" key="3">
    <source>
        <dbReference type="ARBA" id="ARBA00022989"/>
    </source>
</evidence>
<keyword evidence="2 6" id="KW-0812">Transmembrane</keyword>
<dbReference type="PANTHER" id="PTHR11863">
    <property type="entry name" value="STEROL DESATURASE"/>
    <property type="match status" value="1"/>
</dbReference>
<feature type="region of interest" description="Disordered" evidence="5">
    <location>
        <begin position="348"/>
        <end position="378"/>
    </location>
</feature>
<evidence type="ECO:0000256" key="5">
    <source>
        <dbReference type="SAM" id="MobiDB-lite"/>
    </source>
</evidence>
<dbReference type="GO" id="GO:0016491">
    <property type="term" value="F:oxidoreductase activity"/>
    <property type="evidence" value="ECO:0007669"/>
    <property type="project" value="InterPro"/>
</dbReference>
<feature type="transmembrane region" description="Helical" evidence="6">
    <location>
        <begin position="47"/>
        <end position="70"/>
    </location>
</feature>
<comment type="caution">
    <text evidence="8">The sequence shown here is derived from an EMBL/GenBank/DDBJ whole genome shotgun (WGS) entry which is preliminary data.</text>
</comment>